<name>A0A3R8YZD0_ENTCL</name>
<evidence type="ECO:0000256" key="1">
    <source>
        <dbReference type="SAM" id="Phobius"/>
    </source>
</evidence>
<evidence type="ECO:0000313" key="3">
    <source>
        <dbReference type="Proteomes" id="UP000275321"/>
    </source>
</evidence>
<reference evidence="2 3" key="1">
    <citation type="submission" date="2018-10" db="EMBL/GenBank/DDBJ databases">
        <title>Transmission dynamics of multidrug resistant bacteria on intensive care unit surfaces.</title>
        <authorList>
            <person name="D'Souza A.W."/>
            <person name="Potter R.F."/>
            <person name="Wallace M."/>
            <person name="Shupe A."/>
            <person name="Patel S."/>
            <person name="Sun S."/>
            <person name="Gul D."/>
            <person name="Kwon J.H."/>
            <person name="Andleeb S."/>
            <person name="Burnham C.-A.D."/>
            <person name="Dantas G."/>
        </authorList>
    </citation>
    <scope>NUCLEOTIDE SEQUENCE [LARGE SCALE GENOMIC DNA]</scope>
    <source>
        <strain evidence="2 3">EC_073</strain>
    </source>
</reference>
<protein>
    <submittedName>
        <fullName evidence="2">Uncharacterized protein</fullName>
    </submittedName>
</protein>
<dbReference type="Proteomes" id="UP000275321">
    <property type="component" value="Unassembled WGS sequence"/>
</dbReference>
<feature type="transmembrane region" description="Helical" evidence="1">
    <location>
        <begin position="43"/>
        <end position="65"/>
    </location>
</feature>
<dbReference type="EMBL" id="RHWT01000014">
    <property type="protein sequence ID" value="RSB30450.1"/>
    <property type="molecule type" value="Genomic_DNA"/>
</dbReference>
<accession>A0A3R8YZD0</accession>
<gene>
    <name evidence="2" type="ORF">EGK68_12270</name>
</gene>
<organism evidence="2 3">
    <name type="scientific">Enterobacter cloacae</name>
    <dbReference type="NCBI Taxonomy" id="550"/>
    <lineage>
        <taxon>Bacteria</taxon>
        <taxon>Pseudomonadati</taxon>
        <taxon>Pseudomonadota</taxon>
        <taxon>Gammaproteobacteria</taxon>
        <taxon>Enterobacterales</taxon>
        <taxon>Enterobacteriaceae</taxon>
        <taxon>Enterobacter</taxon>
        <taxon>Enterobacter cloacae complex</taxon>
    </lineage>
</organism>
<keyword evidence="1" id="KW-0812">Transmembrane</keyword>
<sequence length="124" mass="14473">MFFERRSKCYEQVYHLHAEYIFCGYIVTICPISLVSFDNWEDRTIAITIILGSAQLIATLLNRVLPHKLYILGRIAELIEGPLLVIGAILCLDVFEPWPMKIIGMFAWVIFMMFRPSFTKRNKE</sequence>
<comment type="caution">
    <text evidence="2">The sequence shown here is derived from an EMBL/GenBank/DDBJ whole genome shotgun (WGS) entry which is preliminary data.</text>
</comment>
<feature type="transmembrane region" description="Helical" evidence="1">
    <location>
        <begin position="20"/>
        <end position="37"/>
    </location>
</feature>
<proteinExistence type="predicted"/>
<evidence type="ECO:0000313" key="2">
    <source>
        <dbReference type="EMBL" id="RSB30450.1"/>
    </source>
</evidence>
<keyword evidence="1" id="KW-0472">Membrane</keyword>
<dbReference type="AlphaFoldDB" id="A0A3R8YZD0"/>
<feature type="transmembrane region" description="Helical" evidence="1">
    <location>
        <begin position="77"/>
        <end position="95"/>
    </location>
</feature>
<keyword evidence="1" id="KW-1133">Transmembrane helix</keyword>
<feature type="transmembrane region" description="Helical" evidence="1">
    <location>
        <begin position="101"/>
        <end position="118"/>
    </location>
</feature>